<reference evidence="2" key="2">
    <citation type="submission" date="2018-02" db="UniProtKB">
        <authorList>
            <consortium name="EnsemblPlants"/>
        </authorList>
    </citation>
    <scope>IDENTIFICATION</scope>
    <source>
        <strain evidence="2">Williams 82</strain>
    </source>
</reference>
<evidence type="ECO:0000313" key="1">
    <source>
        <dbReference type="EMBL" id="KRH44997.1"/>
    </source>
</evidence>
<accession>A0A0R0IXE9</accession>
<protein>
    <submittedName>
        <fullName evidence="1 2">Uncharacterized protein</fullName>
    </submittedName>
</protein>
<dbReference type="InParanoid" id="A0A0R0IXE9"/>
<dbReference type="Gramene" id="KRH44997">
    <property type="protein sequence ID" value="KRH44997"/>
    <property type="gene ID" value="GLYMA_08G243500"/>
</dbReference>
<keyword evidence="3" id="KW-1185">Reference proteome</keyword>
<sequence length="71" mass="8421">MMGIHVIFSLPIEQIKIKIPDKGRDYLLQMHVALVTELIVFLRYDSLRTHSLIFISRLHQKSFQRHQIGHL</sequence>
<reference evidence="1 2" key="1">
    <citation type="journal article" date="2010" name="Nature">
        <title>Genome sequence of the palaeopolyploid soybean.</title>
        <authorList>
            <person name="Schmutz J."/>
            <person name="Cannon S.B."/>
            <person name="Schlueter J."/>
            <person name="Ma J."/>
            <person name="Mitros T."/>
            <person name="Nelson W."/>
            <person name="Hyten D.L."/>
            <person name="Song Q."/>
            <person name="Thelen J.J."/>
            <person name="Cheng J."/>
            <person name="Xu D."/>
            <person name="Hellsten U."/>
            <person name="May G.D."/>
            <person name="Yu Y."/>
            <person name="Sakurai T."/>
            <person name="Umezawa T."/>
            <person name="Bhattacharyya M.K."/>
            <person name="Sandhu D."/>
            <person name="Valliyodan B."/>
            <person name="Lindquist E."/>
            <person name="Peto M."/>
            <person name="Grant D."/>
            <person name="Shu S."/>
            <person name="Goodstein D."/>
            <person name="Barry K."/>
            <person name="Futrell-Griggs M."/>
            <person name="Abernathy B."/>
            <person name="Du J."/>
            <person name="Tian Z."/>
            <person name="Zhu L."/>
            <person name="Gill N."/>
            <person name="Joshi T."/>
            <person name="Libault M."/>
            <person name="Sethuraman A."/>
            <person name="Zhang X.-C."/>
            <person name="Shinozaki K."/>
            <person name="Nguyen H.T."/>
            <person name="Wing R.A."/>
            <person name="Cregan P."/>
            <person name="Specht J."/>
            <person name="Grimwood J."/>
            <person name="Rokhsar D."/>
            <person name="Stacey G."/>
            <person name="Shoemaker R.C."/>
            <person name="Jackson S.A."/>
        </authorList>
    </citation>
    <scope>NUCLEOTIDE SEQUENCE [LARGE SCALE GENOMIC DNA]</scope>
    <source>
        <strain evidence="2">cv. Williams 82</strain>
        <tissue evidence="1">Callus</tissue>
    </source>
</reference>
<dbReference type="EMBL" id="CM000841">
    <property type="protein sequence ID" value="KRH44997.1"/>
    <property type="molecule type" value="Genomic_DNA"/>
</dbReference>
<organism evidence="1">
    <name type="scientific">Glycine max</name>
    <name type="common">Soybean</name>
    <name type="synonym">Glycine hispida</name>
    <dbReference type="NCBI Taxonomy" id="3847"/>
    <lineage>
        <taxon>Eukaryota</taxon>
        <taxon>Viridiplantae</taxon>
        <taxon>Streptophyta</taxon>
        <taxon>Embryophyta</taxon>
        <taxon>Tracheophyta</taxon>
        <taxon>Spermatophyta</taxon>
        <taxon>Magnoliopsida</taxon>
        <taxon>eudicotyledons</taxon>
        <taxon>Gunneridae</taxon>
        <taxon>Pentapetalae</taxon>
        <taxon>rosids</taxon>
        <taxon>fabids</taxon>
        <taxon>Fabales</taxon>
        <taxon>Fabaceae</taxon>
        <taxon>Papilionoideae</taxon>
        <taxon>50 kb inversion clade</taxon>
        <taxon>NPAAA clade</taxon>
        <taxon>indigoferoid/millettioid clade</taxon>
        <taxon>Phaseoleae</taxon>
        <taxon>Glycine</taxon>
        <taxon>Glycine subgen. Soja</taxon>
    </lineage>
</organism>
<dbReference type="AlphaFoldDB" id="A0A0R0IXE9"/>
<name>A0A0R0IXE9_SOYBN</name>
<reference evidence="1" key="3">
    <citation type="submission" date="2018-07" db="EMBL/GenBank/DDBJ databases">
        <title>WGS assembly of Glycine max.</title>
        <authorList>
            <person name="Schmutz J."/>
            <person name="Cannon S."/>
            <person name="Schlueter J."/>
            <person name="Ma J."/>
            <person name="Mitros T."/>
            <person name="Nelson W."/>
            <person name="Hyten D."/>
            <person name="Song Q."/>
            <person name="Thelen J."/>
            <person name="Cheng J."/>
            <person name="Xu D."/>
            <person name="Hellsten U."/>
            <person name="May G."/>
            <person name="Yu Y."/>
            <person name="Sakurai T."/>
            <person name="Umezawa T."/>
            <person name="Bhattacharyya M."/>
            <person name="Sandhu D."/>
            <person name="Valliyodan B."/>
            <person name="Lindquist E."/>
            <person name="Peto M."/>
            <person name="Grant D."/>
            <person name="Shu S."/>
            <person name="Goodstein D."/>
            <person name="Barry K."/>
            <person name="Futrell-Griggs M."/>
            <person name="Abernathy B."/>
            <person name="Du J."/>
            <person name="Tian Z."/>
            <person name="Zhu L."/>
            <person name="Gill N."/>
            <person name="Joshi T."/>
            <person name="Libault M."/>
            <person name="Sethuraman A."/>
            <person name="Zhang X."/>
            <person name="Shinozaki K."/>
            <person name="Nguyen H."/>
            <person name="Wing R."/>
            <person name="Cregan P."/>
            <person name="Specht J."/>
            <person name="Grimwood J."/>
            <person name="Rokhsar D."/>
            <person name="Stacey G."/>
            <person name="Shoemaker R."/>
            <person name="Jackson S."/>
        </authorList>
    </citation>
    <scope>NUCLEOTIDE SEQUENCE</scope>
    <source>
        <tissue evidence="1">Callus</tissue>
    </source>
</reference>
<evidence type="ECO:0000313" key="3">
    <source>
        <dbReference type="Proteomes" id="UP000008827"/>
    </source>
</evidence>
<evidence type="ECO:0000313" key="2">
    <source>
        <dbReference type="EnsemblPlants" id="KRH44997"/>
    </source>
</evidence>
<proteinExistence type="predicted"/>
<dbReference type="Proteomes" id="UP000008827">
    <property type="component" value="Chromosome 8"/>
</dbReference>
<dbReference type="EnsemblPlants" id="KRH44997">
    <property type="protein sequence ID" value="KRH44997"/>
    <property type="gene ID" value="GLYMA_08G243500"/>
</dbReference>
<gene>
    <name evidence="1" type="ORF">GLYMA_08G243500</name>
</gene>